<accession>A0A2K8T9J5</accession>
<evidence type="ECO:0000313" key="2">
    <source>
        <dbReference type="Proteomes" id="UP000232003"/>
    </source>
</evidence>
<dbReference type="Proteomes" id="UP000232003">
    <property type="component" value="Plasmid pNFSY08"/>
</dbReference>
<dbReference type="AlphaFoldDB" id="A0A2K8T9J5"/>
<proteinExistence type="predicted"/>
<keyword evidence="1" id="KW-0614">Plasmid</keyword>
<keyword evidence="2" id="KW-1185">Reference proteome</keyword>
<reference evidence="1 2" key="1">
    <citation type="submission" date="2017-11" db="EMBL/GenBank/DDBJ databases">
        <title>Complete genome of a free-living desiccation-tolerant cyanobacterium and its photosynthetic adaptation to extreme terrestrial habitat.</title>
        <authorList>
            <person name="Shang J."/>
        </authorList>
    </citation>
    <scope>NUCLEOTIDE SEQUENCE [LARGE SCALE GENOMIC DNA]</scope>
    <source>
        <strain evidence="1 2">CCNUN1</strain>
        <plasmid evidence="2">pnfsy08</plasmid>
    </source>
</reference>
<protein>
    <submittedName>
        <fullName evidence="1">Uncharacterized protein</fullName>
    </submittedName>
</protein>
<dbReference type="RefSeq" id="WP_157816987.1">
    <property type="nucleotide sequence ID" value="NZ_CAWNNC010000009.1"/>
</dbReference>
<evidence type="ECO:0000313" key="1">
    <source>
        <dbReference type="EMBL" id="AUB44342.1"/>
    </source>
</evidence>
<organism evidence="1 2">
    <name type="scientific">Nostoc flagelliforme CCNUN1</name>
    <dbReference type="NCBI Taxonomy" id="2038116"/>
    <lineage>
        <taxon>Bacteria</taxon>
        <taxon>Bacillati</taxon>
        <taxon>Cyanobacteriota</taxon>
        <taxon>Cyanophyceae</taxon>
        <taxon>Nostocales</taxon>
        <taxon>Nostocaceae</taxon>
        <taxon>Nostoc</taxon>
    </lineage>
</organism>
<dbReference type="KEGG" id="nfl:COO91_10565"/>
<geneLocation type="plasmid" evidence="2">
    <name>pnfsy08</name>
</geneLocation>
<dbReference type="EMBL" id="CP024793">
    <property type="protein sequence ID" value="AUB44342.1"/>
    <property type="molecule type" value="Genomic_DNA"/>
</dbReference>
<name>A0A2K8T9J5_9NOSO</name>
<gene>
    <name evidence="1" type="ORF">COO91_10565</name>
</gene>
<sequence>MTAGIFFPGLCLSFRRTDELCNHSSPASLPGFLTKLEKFQVSSVSRKERNYW</sequence>